<keyword evidence="4" id="KW-0472">Membrane</keyword>
<dbReference type="Proteomes" id="UP000295741">
    <property type="component" value="Unassembled WGS sequence"/>
</dbReference>
<dbReference type="Pfam" id="PF14322">
    <property type="entry name" value="SusD-like_3"/>
    <property type="match status" value="1"/>
</dbReference>
<comment type="caution">
    <text evidence="8">The sequence shown here is derived from an EMBL/GenBank/DDBJ whole genome shotgun (WGS) entry which is preliminary data.</text>
</comment>
<evidence type="ECO:0000256" key="5">
    <source>
        <dbReference type="ARBA" id="ARBA00023237"/>
    </source>
</evidence>
<organism evidence="8 9">
    <name type="scientific">Sediminibacterium goheungense</name>
    <dbReference type="NCBI Taxonomy" id="1086393"/>
    <lineage>
        <taxon>Bacteria</taxon>
        <taxon>Pseudomonadati</taxon>
        <taxon>Bacteroidota</taxon>
        <taxon>Chitinophagia</taxon>
        <taxon>Chitinophagales</taxon>
        <taxon>Chitinophagaceae</taxon>
        <taxon>Sediminibacterium</taxon>
    </lineage>
</organism>
<dbReference type="AlphaFoldDB" id="A0A4R6IZW0"/>
<dbReference type="EMBL" id="SNWP01000010">
    <property type="protein sequence ID" value="TDO28452.1"/>
    <property type="molecule type" value="Genomic_DNA"/>
</dbReference>
<evidence type="ECO:0000256" key="1">
    <source>
        <dbReference type="ARBA" id="ARBA00004442"/>
    </source>
</evidence>
<dbReference type="InterPro" id="IPR012944">
    <property type="entry name" value="SusD_RagB_dom"/>
</dbReference>
<dbReference type="InterPro" id="IPR033985">
    <property type="entry name" value="SusD-like_N"/>
</dbReference>
<evidence type="ECO:0000259" key="7">
    <source>
        <dbReference type="Pfam" id="PF14322"/>
    </source>
</evidence>
<dbReference type="Pfam" id="PF07980">
    <property type="entry name" value="SusD_RagB"/>
    <property type="match status" value="1"/>
</dbReference>
<dbReference type="GO" id="GO:0009279">
    <property type="term" value="C:cell outer membrane"/>
    <property type="evidence" value="ECO:0007669"/>
    <property type="project" value="UniProtKB-SubCell"/>
</dbReference>
<proteinExistence type="inferred from homology"/>
<reference evidence="8 9" key="1">
    <citation type="submission" date="2019-03" db="EMBL/GenBank/DDBJ databases">
        <title>Genomic Encyclopedia of Archaeal and Bacterial Type Strains, Phase II (KMG-II): from individual species to whole genera.</title>
        <authorList>
            <person name="Goeker M."/>
        </authorList>
    </citation>
    <scope>NUCLEOTIDE SEQUENCE [LARGE SCALE GENOMIC DNA]</scope>
    <source>
        <strain evidence="8 9">DSM 28323</strain>
    </source>
</reference>
<keyword evidence="9" id="KW-1185">Reference proteome</keyword>
<gene>
    <name evidence="8" type="ORF">BC659_0518</name>
</gene>
<dbReference type="Gene3D" id="1.25.40.390">
    <property type="match status" value="1"/>
</dbReference>
<evidence type="ECO:0000256" key="4">
    <source>
        <dbReference type="ARBA" id="ARBA00023136"/>
    </source>
</evidence>
<sequence length="503" mass="54518">MYNKIIKNTIVAFAAFTLVQGCSKKEVIELTPEFSLDALSNPSSMKQVEEVLTGAYGSLRANDYFGSGSGTGAGWSLMPDIMSDNVYEVAAETLANSRAMADWLYNSSTGQIFNLYAAPYNTIAHANIILRDIDKFTNANNQGQANRIKGQAFALRAMAHFDLFRYFAPKYDRSSTADLAMPYIKEFTVSTSVKPVRNNNKDYYDNIFADLNQAVTLLGNVDQAVNPASGLTRPFIDRNAAYALLARVNLYAGNWADAATAATNALNGRPLATTQAAFTGMYKQTDRGEIIWNVQFEAGQSGPSFLAFFATSNRSYFRPVPDIATIAGNTGLIQSNDLRYQAYFTNVPAAGSNPVPNLAITKYRGKGTLVDGNANFIALRSGEMFLIRAEANARLGGANEVTALADLNALRAARISGYTPVVLTGAALINAIADERRREMFGEGHRFFDLKRTTRVINRGAPCGTSVSSSGSCTLAATAREWTLPIPENVLGSNNNLVQNPGY</sequence>
<evidence type="ECO:0000313" key="9">
    <source>
        <dbReference type="Proteomes" id="UP000295741"/>
    </source>
</evidence>
<comment type="subcellular location">
    <subcellularLocation>
        <location evidence="1">Cell outer membrane</location>
    </subcellularLocation>
</comment>
<feature type="domain" description="SusD-like N-terminal" evidence="7">
    <location>
        <begin position="93"/>
        <end position="250"/>
    </location>
</feature>
<evidence type="ECO:0000256" key="3">
    <source>
        <dbReference type="ARBA" id="ARBA00022729"/>
    </source>
</evidence>
<keyword evidence="3" id="KW-0732">Signal</keyword>
<dbReference type="InterPro" id="IPR011990">
    <property type="entry name" value="TPR-like_helical_dom_sf"/>
</dbReference>
<evidence type="ECO:0000259" key="6">
    <source>
        <dbReference type="Pfam" id="PF07980"/>
    </source>
</evidence>
<protein>
    <submittedName>
        <fullName evidence="8">Putative outer membrane starch-binding protein</fullName>
    </submittedName>
</protein>
<feature type="domain" description="RagB/SusD" evidence="6">
    <location>
        <begin position="372"/>
        <end position="503"/>
    </location>
</feature>
<dbReference type="SUPFAM" id="SSF48452">
    <property type="entry name" value="TPR-like"/>
    <property type="match status" value="1"/>
</dbReference>
<dbReference type="PROSITE" id="PS51257">
    <property type="entry name" value="PROKAR_LIPOPROTEIN"/>
    <property type="match status" value="1"/>
</dbReference>
<evidence type="ECO:0000256" key="2">
    <source>
        <dbReference type="ARBA" id="ARBA00006275"/>
    </source>
</evidence>
<dbReference type="RefSeq" id="WP_162847330.1">
    <property type="nucleotide sequence ID" value="NZ_SNWP01000010.1"/>
</dbReference>
<keyword evidence="5" id="KW-0998">Cell outer membrane</keyword>
<accession>A0A4R6IZW0</accession>
<evidence type="ECO:0000313" key="8">
    <source>
        <dbReference type="EMBL" id="TDO28452.1"/>
    </source>
</evidence>
<comment type="similarity">
    <text evidence="2">Belongs to the SusD family.</text>
</comment>
<name>A0A4R6IZW0_9BACT</name>